<dbReference type="PANTHER" id="PTHR46200:SF1">
    <property type="entry name" value="GATOR COMPLEX PROTEIN WDR24"/>
    <property type="match status" value="1"/>
</dbReference>
<evidence type="ECO:0000256" key="4">
    <source>
        <dbReference type="ARBA" id="ARBA00022771"/>
    </source>
</evidence>
<keyword evidence="4" id="KW-0863">Zinc-finger</keyword>
<dbReference type="GO" id="GO:0008270">
    <property type="term" value="F:zinc ion binding"/>
    <property type="evidence" value="ECO:0007669"/>
    <property type="project" value="UniProtKB-KW"/>
</dbReference>
<dbReference type="GO" id="GO:0061700">
    <property type="term" value="C:GATOR2 complex"/>
    <property type="evidence" value="ECO:0007669"/>
    <property type="project" value="TreeGrafter"/>
</dbReference>
<keyword evidence="1 6" id="KW-0853">WD repeat</keyword>
<sequence length="954" mass="104323">MSFNPFRAFAHPIEYTLHKEIVAISAAPPGNNNLAVVGNDLSCVLRFDNCEVSQKITLKSNTVGVSFSKFTQVCWCGSESDRRVIGCTASGSVYCWDPLNEGGKPIAFKKEPSRINQIVAYGTDPNCFLTAGSDGTIKLWDVRDFDSGGSVRYKKHAQFFNMQCNPHNAWDVVAAEEEGNIVRLDMRSKAFVDRALAHAQGVKSMHWNPAGRWLATAGNDKLIMAWDLQSPGFSGIQKTVQTHGSLKSVRWRPDHPDELASSHSLHDGRVYLWNLNRPGLARAFIRSPTPVVDFVFRDPSVIWAACEEGVVRQLDFRSAAIMEDLFPRSRVRWSPSGELAFTTCRRPGRNLVQQALSLFVEKRGTSLGLERTPTPNPARTTDGSQRPAPFAFPRVEPNYNAWQQPLSLAPGTLPSSDPATGSHPDGYVSSASAVLAGTIPSGDFDAIEALTMTSGLTRNVITSAAPRTTGSHLTQALAHDMGPYLTTAPESYGSRLSATSPRPHNSFPPLADPARDDPPAEVDRHRLPPRGDHPVHRGLLDARRINELLSTGIEAILLPTVARPTQHMGLFRTSAQNYHFDPFAFAHLARNYIHDPATPLLCCQRNGMAAVQTGNFRASSTWNIMAMIFESADLLPFGRELQQHPAAAHQIPYYPPDHLARRHTTGAEVKEWVPAALHYAARPAALHLPTPRLPARRDHKGTPTPRSSQFPADGTSPGPAAAATPSPGAMSLATMLPWSDPFAIATPPGSARPITSLLAPMDHLTTTDTLQSSTVTDPADGNYPLANPVGILLRTIEFYATAGDVQMCVTLYFVFCEVVRPHLDLILVSHWCSEYVELLRRFQLHTIATEVGNRSEFPFLKKPTTQHSEIATSCGSCGEILLFSDAGYWTCGSCHGFANRCVLCNLPVRGHVVWCRGCGHGGHAGHLTNWFRQQTQCPSGCGHECKNLTPDTVP</sequence>
<evidence type="ECO:0000256" key="3">
    <source>
        <dbReference type="ARBA" id="ARBA00022737"/>
    </source>
</evidence>
<dbReference type="AlphaFoldDB" id="A0A9W8AH07"/>
<evidence type="ECO:0000256" key="1">
    <source>
        <dbReference type="ARBA" id="ARBA00022574"/>
    </source>
</evidence>
<feature type="region of interest" description="Disordered" evidence="7">
    <location>
        <begin position="405"/>
        <end position="425"/>
    </location>
</feature>
<gene>
    <name evidence="9" type="primary">RTC1_2</name>
    <name evidence="9" type="ORF">IWQ60_000239</name>
</gene>
<dbReference type="SUPFAM" id="SSF50978">
    <property type="entry name" value="WD40 repeat-like"/>
    <property type="match status" value="1"/>
</dbReference>
<feature type="compositionally biased region" description="Basic and acidic residues" evidence="7">
    <location>
        <begin position="513"/>
        <end position="535"/>
    </location>
</feature>
<dbReference type="PROSITE" id="PS50294">
    <property type="entry name" value="WD_REPEATS_REGION"/>
    <property type="match status" value="1"/>
</dbReference>
<feature type="region of interest" description="Disordered" evidence="7">
    <location>
        <begin position="366"/>
        <end position="389"/>
    </location>
</feature>
<dbReference type="InterPro" id="IPR036322">
    <property type="entry name" value="WD40_repeat_dom_sf"/>
</dbReference>
<dbReference type="InterPro" id="IPR019775">
    <property type="entry name" value="WD40_repeat_CS"/>
</dbReference>
<protein>
    <submittedName>
        <fullName evidence="9">SEA (Seh1-associated) complex subunit</fullName>
    </submittedName>
</protein>
<dbReference type="GO" id="GO:0005774">
    <property type="term" value="C:vacuolar membrane"/>
    <property type="evidence" value="ECO:0007669"/>
    <property type="project" value="TreeGrafter"/>
</dbReference>
<keyword evidence="5" id="KW-0862">Zinc</keyword>
<evidence type="ECO:0000256" key="2">
    <source>
        <dbReference type="ARBA" id="ARBA00022723"/>
    </source>
</evidence>
<dbReference type="Proteomes" id="UP001150569">
    <property type="component" value="Unassembled WGS sequence"/>
</dbReference>
<feature type="repeat" description="WD" evidence="6">
    <location>
        <begin position="119"/>
        <end position="143"/>
    </location>
</feature>
<dbReference type="GO" id="GO:0016239">
    <property type="term" value="P:positive regulation of macroautophagy"/>
    <property type="evidence" value="ECO:0007669"/>
    <property type="project" value="TreeGrafter"/>
</dbReference>
<accession>A0A9W8AH07</accession>
<name>A0A9W8AH07_9FUNG</name>
<keyword evidence="10" id="KW-1185">Reference proteome</keyword>
<dbReference type="PROSITE" id="PS50082">
    <property type="entry name" value="WD_REPEATS_2"/>
    <property type="match status" value="2"/>
</dbReference>
<dbReference type="SMART" id="SM00320">
    <property type="entry name" value="WD40"/>
    <property type="match status" value="4"/>
</dbReference>
<dbReference type="InterPro" id="IPR049566">
    <property type="entry name" value="WDR59_RTC1-like_RING_Znf"/>
</dbReference>
<feature type="region of interest" description="Disordered" evidence="7">
    <location>
        <begin position="687"/>
        <end position="727"/>
    </location>
</feature>
<dbReference type="Gene3D" id="2.130.10.10">
    <property type="entry name" value="YVTN repeat-like/Quinoprotein amine dehydrogenase"/>
    <property type="match status" value="2"/>
</dbReference>
<comment type="caution">
    <text evidence="9">The sequence shown here is derived from an EMBL/GenBank/DDBJ whole genome shotgun (WGS) entry which is preliminary data.</text>
</comment>
<dbReference type="PANTHER" id="PTHR46200">
    <property type="entry name" value="GATOR COMPLEX PROTEIN WDR24"/>
    <property type="match status" value="1"/>
</dbReference>
<evidence type="ECO:0000256" key="6">
    <source>
        <dbReference type="PROSITE-ProRule" id="PRU00221"/>
    </source>
</evidence>
<evidence type="ECO:0000256" key="7">
    <source>
        <dbReference type="SAM" id="MobiDB-lite"/>
    </source>
</evidence>
<dbReference type="Pfam" id="PF17120">
    <property type="entry name" value="zf-RING_16"/>
    <property type="match status" value="1"/>
</dbReference>
<dbReference type="InterPro" id="IPR015943">
    <property type="entry name" value="WD40/YVTN_repeat-like_dom_sf"/>
</dbReference>
<dbReference type="GO" id="GO:0005829">
    <property type="term" value="C:cytosol"/>
    <property type="evidence" value="ECO:0007669"/>
    <property type="project" value="TreeGrafter"/>
</dbReference>
<keyword evidence="2" id="KW-0479">Metal-binding</keyword>
<proteinExistence type="predicted"/>
<dbReference type="PROSITE" id="PS00678">
    <property type="entry name" value="WD_REPEATS_1"/>
    <property type="match status" value="1"/>
</dbReference>
<evidence type="ECO:0000313" key="10">
    <source>
        <dbReference type="Proteomes" id="UP001150569"/>
    </source>
</evidence>
<dbReference type="InterPro" id="IPR037590">
    <property type="entry name" value="WDR24"/>
</dbReference>
<evidence type="ECO:0000313" key="9">
    <source>
        <dbReference type="EMBL" id="KAJ1930542.1"/>
    </source>
</evidence>
<dbReference type="GO" id="GO:1904263">
    <property type="term" value="P:positive regulation of TORC1 signaling"/>
    <property type="evidence" value="ECO:0007669"/>
    <property type="project" value="TreeGrafter"/>
</dbReference>
<feature type="repeat" description="WD" evidence="6">
    <location>
        <begin position="195"/>
        <end position="230"/>
    </location>
</feature>
<dbReference type="EMBL" id="JANBPT010000005">
    <property type="protein sequence ID" value="KAJ1930542.1"/>
    <property type="molecule type" value="Genomic_DNA"/>
</dbReference>
<feature type="compositionally biased region" description="Low complexity" evidence="7">
    <location>
        <begin position="711"/>
        <end position="727"/>
    </location>
</feature>
<keyword evidence="3" id="KW-0677">Repeat</keyword>
<evidence type="ECO:0000259" key="8">
    <source>
        <dbReference type="Pfam" id="PF17120"/>
    </source>
</evidence>
<dbReference type="OrthoDB" id="60955at2759"/>
<organism evidence="9 10">
    <name type="scientific">Tieghemiomyces parasiticus</name>
    <dbReference type="NCBI Taxonomy" id="78921"/>
    <lineage>
        <taxon>Eukaryota</taxon>
        <taxon>Fungi</taxon>
        <taxon>Fungi incertae sedis</taxon>
        <taxon>Zoopagomycota</taxon>
        <taxon>Kickxellomycotina</taxon>
        <taxon>Dimargaritomycetes</taxon>
        <taxon>Dimargaritales</taxon>
        <taxon>Dimargaritaceae</taxon>
        <taxon>Tieghemiomyces</taxon>
    </lineage>
</organism>
<feature type="compositionally biased region" description="Polar residues" evidence="7">
    <location>
        <begin position="494"/>
        <end position="503"/>
    </location>
</feature>
<dbReference type="Pfam" id="PF00400">
    <property type="entry name" value="WD40"/>
    <property type="match status" value="2"/>
</dbReference>
<evidence type="ECO:0000256" key="5">
    <source>
        <dbReference type="ARBA" id="ARBA00022833"/>
    </source>
</evidence>
<reference evidence="9" key="1">
    <citation type="submission" date="2022-07" db="EMBL/GenBank/DDBJ databases">
        <title>Phylogenomic reconstructions and comparative analyses of Kickxellomycotina fungi.</title>
        <authorList>
            <person name="Reynolds N.K."/>
            <person name="Stajich J.E."/>
            <person name="Barry K."/>
            <person name="Grigoriev I.V."/>
            <person name="Crous P."/>
            <person name="Smith M.E."/>
        </authorList>
    </citation>
    <scope>NUCLEOTIDE SEQUENCE</scope>
    <source>
        <strain evidence="9">RSA 861</strain>
    </source>
</reference>
<feature type="domain" description="WDR59/RTC1-like RING zinc finger" evidence="8">
    <location>
        <begin position="899"/>
        <end position="946"/>
    </location>
</feature>
<dbReference type="InterPro" id="IPR001680">
    <property type="entry name" value="WD40_rpt"/>
</dbReference>
<feature type="region of interest" description="Disordered" evidence="7">
    <location>
        <begin position="484"/>
        <end position="535"/>
    </location>
</feature>